<reference evidence="1" key="2">
    <citation type="submission" date="2021-02" db="EMBL/GenBank/DDBJ databases">
        <title>Aspergillus puulaauensis MK2 genome sequence.</title>
        <authorList>
            <person name="Futagami T."/>
            <person name="Mori K."/>
            <person name="Kadooka C."/>
            <person name="Tanaka T."/>
        </authorList>
    </citation>
    <scope>NUCLEOTIDE SEQUENCE</scope>
    <source>
        <strain evidence="1">MK2</strain>
    </source>
</reference>
<evidence type="ECO:0000313" key="1">
    <source>
        <dbReference type="EMBL" id="BCS18474.1"/>
    </source>
</evidence>
<dbReference type="EMBL" id="AP024443">
    <property type="protein sequence ID" value="BCS18474.1"/>
    <property type="molecule type" value="Genomic_DNA"/>
</dbReference>
<name>A0A7R8AGC7_9EURO</name>
<dbReference type="KEGG" id="apuu:APUU_11302A"/>
<protein>
    <submittedName>
        <fullName evidence="1">Uncharacterized protein</fullName>
    </submittedName>
</protein>
<reference evidence="1" key="1">
    <citation type="submission" date="2021-01" db="EMBL/GenBank/DDBJ databases">
        <authorList>
            <consortium name="Aspergillus puulaauensis MK2 genome sequencing consortium"/>
            <person name="Kazuki M."/>
            <person name="Futagami T."/>
        </authorList>
    </citation>
    <scope>NUCLEOTIDE SEQUENCE</scope>
    <source>
        <strain evidence="1">MK2</strain>
    </source>
</reference>
<dbReference type="Proteomes" id="UP000654913">
    <property type="component" value="Chromosome 1"/>
</dbReference>
<dbReference type="GeneID" id="64968479"/>
<gene>
    <name evidence="1" type="ORF">APUU_11302A</name>
</gene>
<sequence length="120" mass="13526">MVIPSLSEMEGVSVFLAFCRAQPGTQSETLLDMRIQPEIFHEYADRWCCFAELYPLTWQVRARGIMRVDEVYSEVGDYATDGELETVPCSGAGLGLICRPGDPESALSNTEQLYHQHEHQ</sequence>
<keyword evidence="2" id="KW-1185">Reference proteome</keyword>
<accession>A0A7R8AGC7</accession>
<proteinExistence type="predicted"/>
<dbReference type="AlphaFoldDB" id="A0A7R8AGC7"/>
<evidence type="ECO:0000313" key="2">
    <source>
        <dbReference type="Proteomes" id="UP000654913"/>
    </source>
</evidence>
<organism evidence="1 2">
    <name type="scientific">Aspergillus puulaauensis</name>
    <dbReference type="NCBI Taxonomy" id="1220207"/>
    <lineage>
        <taxon>Eukaryota</taxon>
        <taxon>Fungi</taxon>
        <taxon>Dikarya</taxon>
        <taxon>Ascomycota</taxon>
        <taxon>Pezizomycotina</taxon>
        <taxon>Eurotiomycetes</taxon>
        <taxon>Eurotiomycetidae</taxon>
        <taxon>Eurotiales</taxon>
        <taxon>Aspergillaceae</taxon>
        <taxon>Aspergillus</taxon>
    </lineage>
</organism>
<dbReference type="RefSeq" id="XP_041550668.1">
    <property type="nucleotide sequence ID" value="XM_041696791.1"/>
</dbReference>